<gene>
    <name evidence="2" type="ORF">CLV98_1295</name>
</gene>
<dbReference type="RefSeq" id="WP_146202340.1">
    <property type="nucleotide sequence ID" value="NZ_QGDT01000029.1"/>
</dbReference>
<reference evidence="2 3" key="1">
    <citation type="submission" date="2018-03" db="EMBL/GenBank/DDBJ databases">
        <title>Genomic Encyclopedia of Archaeal and Bacterial Type Strains, Phase II (KMG-II): from individual species to whole genera.</title>
        <authorList>
            <person name="Goeker M."/>
        </authorList>
    </citation>
    <scope>NUCLEOTIDE SEQUENCE [LARGE SCALE GENOMIC DNA]</scope>
    <source>
        <strain evidence="2 3">DSM 100346</strain>
    </source>
</reference>
<organism evidence="2 3">
    <name type="scientific">Dyadobacter jejuensis</name>
    <dbReference type="NCBI Taxonomy" id="1082580"/>
    <lineage>
        <taxon>Bacteria</taxon>
        <taxon>Pseudomonadati</taxon>
        <taxon>Bacteroidota</taxon>
        <taxon>Cytophagia</taxon>
        <taxon>Cytophagales</taxon>
        <taxon>Spirosomataceae</taxon>
        <taxon>Dyadobacter</taxon>
    </lineage>
</organism>
<keyword evidence="3" id="KW-1185">Reference proteome</keyword>
<dbReference type="Proteomes" id="UP000245880">
    <property type="component" value="Unassembled WGS sequence"/>
</dbReference>
<dbReference type="AlphaFoldDB" id="A0A316A4Y3"/>
<dbReference type="OrthoDB" id="958961at2"/>
<name>A0A316A4Y3_9BACT</name>
<dbReference type="EMBL" id="QGDT01000029">
    <property type="protein sequence ID" value="PWJ52976.1"/>
    <property type="molecule type" value="Genomic_DNA"/>
</dbReference>
<feature type="region of interest" description="Disordered" evidence="1">
    <location>
        <begin position="166"/>
        <end position="188"/>
    </location>
</feature>
<comment type="caution">
    <text evidence="2">The sequence shown here is derived from an EMBL/GenBank/DDBJ whole genome shotgun (WGS) entry which is preliminary data.</text>
</comment>
<proteinExistence type="predicted"/>
<protein>
    <submittedName>
        <fullName evidence="2">Uncharacterized protein</fullName>
    </submittedName>
</protein>
<accession>A0A316A4Y3</accession>
<sequence length="188" mass="21190">MDDRTQIMPFSPPEKGVHKMDKFKDHLVNKGRLSVRDQQYFEKMQKAWSWASKMFSPAQVVTMLHNEYGHEKTHAYQILRDAYELWGDAYELDKRGITKTLIEAAHIALSIGIREKNSETILKAAAQLSKLHKLDQVDNIIPPDVSMPTGTRVYVVNGDIHTGSTENIGSGSAANGREVIDVESEQIP</sequence>
<evidence type="ECO:0000256" key="1">
    <source>
        <dbReference type="SAM" id="MobiDB-lite"/>
    </source>
</evidence>
<evidence type="ECO:0000313" key="3">
    <source>
        <dbReference type="Proteomes" id="UP000245880"/>
    </source>
</evidence>
<evidence type="ECO:0000313" key="2">
    <source>
        <dbReference type="EMBL" id="PWJ52976.1"/>
    </source>
</evidence>